<gene>
    <name evidence="1" type="ORF">AV649_11990</name>
</gene>
<dbReference type="PATRIC" id="fig|189381.10.peg.1394"/>
<proteinExistence type="predicted"/>
<organism evidence="1 2">
    <name type="scientific">Rossellomorea marisflavi</name>
    <dbReference type="NCBI Taxonomy" id="189381"/>
    <lineage>
        <taxon>Bacteria</taxon>
        <taxon>Bacillati</taxon>
        <taxon>Bacillota</taxon>
        <taxon>Bacilli</taxon>
        <taxon>Bacillales</taxon>
        <taxon>Bacillaceae</taxon>
        <taxon>Rossellomorea</taxon>
    </lineage>
</organism>
<dbReference type="Gene3D" id="2.40.50.660">
    <property type="match status" value="1"/>
</dbReference>
<reference evidence="2" key="1">
    <citation type="submission" date="2016-01" db="EMBL/GenBank/DDBJ databases">
        <title>Whole genome sequencing of Bhargavaea cecembensis T14.</title>
        <authorList>
            <person name="Hong K.W."/>
        </authorList>
    </citation>
    <scope>NUCLEOTIDE SEQUENCE [LARGE SCALE GENOMIC DNA]</scope>
    <source>
        <strain evidence="2">M19</strain>
    </source>
</reference>
<evidence type="ECO:0000313" key="2">
    <source>
        <dbReference type="Proteomes" id="UP000076510"/>
    </source>
</evidence>
<dbReference type="AlphaFoldDB" id="A0A0J5SB54"/>
<comment type="caution">
    <text evidence="1">The sequence shown here is derived from an EMBL/GenBank/DDBJ whole genome shotgun (WGS) entry which is preliminary data.</text>
</comment>
<dbReference type="RefSeq" id="WP_048005769.1">
    <property type="nucleotide sequence ID" value="NZ_CAXQIX010000016.1"/>
</dbReference>
<dbReference type="Proteomes" id="UP000076510">
    <property type="component" value="Unassembled WGS sequence"/>
</dbReference>
<dbReference type="OrthoDB" id="282886at2"/>
<dbReference type="InterPro" id="IPR019635">
    <property type="entry name" value="DUF2500"/>
</dbReference>
<dbReference type="Pfam" id="PF10694">
    <property type="entry name" value="DUF2500"/>
    <property type="match status" value="1"/>
</dbReference>
<protein>
    <submittedName>
        <fullName evidence="1">Uncharacterized protein</fullName>
    </submittedName>
</protein>
<sequence length="120" mass="13272">MGETGDIMFNIMPVIVGLGITVVIGIFLFQSFKGVSEWNSNNQSPRLSSRAEVVSKRTEVHGGGGDTRAHTSYYMTFQVENGDRMEMHVKGPEYGMLAEGDEGLLTFQGTRYLGFERDGQ</sequence>
<name>A0A0J5SB54_9BACI</name>
<evidence type="ECO:0000313" key="1">
    <source>
        <dbReference type="EMBL" id="KZE52917.1"/>
    </source>
</evidence>
<accession>A0A0J5SB54</accession>
<dbReference type="EMBL" id="LQQY01000003">
    <property type="protein sequence ID" value="KZE52917.1"/>
    <property type="molecule type" value="Genomic_DNA"/>
</dbReference>